<dbReference type="Proteomes" id="UP001163835">
    <property type="component" value="Unassembled WGS sequence"/>
</dbReference>
<protein>
    <submittedName>
        <fullName evidence="1">Uncharacterized protein</fullName>
    </submittedName>
</protein>
<proteinExistence type="predicted"/>
<evidence type="ECO:0000313" key="2">
    <source>
        <dbReference type="Proteomes" id="UP001163835"/>
    </source>
</evidence>
<dbReference type="EMBL" id="MU796886">
    <property type="protein sequence ID" value="KAJ3803734.1"/>
    <property type="molecule type" value="Genomic_DNA"/>
</dbReference>
<comment type="caution">
    <text evidence="1">The sequence shown here is derived from an EMBL/GenBank/DDBJ whole genome shotgun (WGS) entry which is preliminary data.</text>
</comment>
<name>A0ACC1TGC5_9AGAR</name>
<organism evidence="1 2">
    <name type="scientific">Lentinula aff. lateritia</name>
    <dbReference type="NCBI Taxonomy" id="2804960"/>
    <lineage>
        <taxon>Eukaryota</taxon>
        <taxon>Fungi</taxon>
        <taxon>Dikarya</taxon>
        <taxon>Basidiomycota</taxon>
        <taxon>Agaricomycotina</taxon>
        <taxon>Agaricomycetes</taxon>
        <taxon>Agaricomycetidae</taxon>
        <taxon>Agaricales</taxon>
        <taxon>Marasmiineae</taxon>
        <taxon>Omphalotaceae</taxon>
        <taxon>Lentinula</taxon>
    </lineage>
</organism>
<sequence length="262" mass="29650">MNCRSFDISSSDYFGLYHRVLAQEKMFDPMRTCYMGVNQDVFDHIRAHSEELNYSNVIGNPSYELVMLKEVKKACSSIRNNFRQHLRDSITIYIDAVAFTHKMKKLYQRPGGVTYDDRLLLLRNIILRRYMVDHPNTVWAEEELADDTTSEDNADGSTRPAKCPRTVKSSAGGRVPKGQDFWSLIDSWFNSKKDLGKKLTDEGWKQLLEGYVRFDEAGFKSTESSPQSTAGGQLDPDTHAMQTRRGWFGGGGPGSSALALVI</sequence>
<gene>
    <name evidence="1" type="ORF">F5876DRAFT_84566</name>
</gene>
<reference evidence="1" key="1">
    <citation type="submission" date="2022-09" db="EMBL/GenBank/DDBJ databases">
        <title>A Global Phylogenomic Analysis of the Shiitake Genus Lentinula.</title>
        <authorList>
            <consortium name="DOE Joint Genome Institute"/>
            <person name="Sierra-Patev S."/>
            <person name="Min B."/>
            <person name="Naranjo-Ortiz M."/>
            <person name="Looney B."/>
            <person name="Konkel Z."/>
            <person name="Slot J.C."/>
            <person name="Sakamoto Y."/>
            <person name="Steenwyk J.L."/>
            <person name="Rokas A."/>
            <person name="Carro J."/>
            <person name="Camarero S."/>
            <person name="Ferreira P."/>
            <person name="Molpeceres G."/>
            <person name="Ruiz-Duenas F.J."/>
            <person name="Serrano A."/>
            <person name="Henrissat B."/>
            <person name="Drula E."/>
            <person name="Hughes K.W."/>
            <person name="Mata J.L."/>
            <person name="Ishikawa N.K."/>
            <person name="Vargas-Isla R."/>
            <person name="Ushijima S."/>
            <person name="Smith C.A."/>
            <person name="Ahrendt S."/>
            <person name="Andreopoulos W."/>
            <person name="He G."/>
            <person name="Labutti K."/>
            <person name="Lipzen A."/>
            <person name="Ng V."/>
            <person name="Riley R."/>
            <person name="Sandor L."/>
            <person name="Barry K."/>
            <person name="Martinez A.T."/>
            <person name="Xiao Y."/>
            <person name="Gibbons J.G."/>
            <person name="Terashima K."/>
            <person name="Grigoriev I.V."/>
            <person name="Hibbett D.S."/>
        </authorList>
    </citation>
    <scope>NUCLEOTIDE SEQUENCE</scope>
    <source>
        <strain evidence="1">TMI1499</strain>
    </source>
</reference>
<keyword evidence="2" id="KW-1185">Reference proteome</keyword>
<evidence type="ECO:0000313" key="1">
    <source>
        <dbReference type="EMBL" id="KAJ3803734.1"/>
    </source>
</evidence>
<accession>A0ACC1TGC5</accession>